<keyword evidence="1" id="KW-0812">Transmembrane</keyword>
<proteinExistence type="predicted"/>
<dbReference type="CDD" id="cd03510">
    <property type="entry name" value="Rhizobitoxine-FADS-like"/>
    <property type="match status" value="1"/>
</dbReference>
<dbReference type="Proteomes" id="UP000199615">
    <property type="component" value="Unassembled WGS sequence"/>
</dbReference>
<reference evidence="4" key="1">
    <citation type="submission" date="2016-10" db="EMBL/GenBank/DDBJ databases">
        <authorList>
            <person name="Varghese N."/>
            <person name="Submissions S."/>
        </authorList>
    </citation>
    <scope>NUCLEOTIDE SEQUENCE [LARGE SCALE GENOMIC DNA]</scope>
    <source>
        <strain evidence="4">DSM 123</strain>
    </source>
</reference>
<accession>A0A1H8RUW4</accession>
<organism evidence="3 4">
    <name type="scientific">Rhodopseudomonas pseudopalustris</name>
    <dbReference type="NCBI Taxonomy" id="1513892"/>
    <lineage>
        <taxon>Bacteria</taxon>
        <taxon>Pseudomonadati</taxon>
        <taxon>Pseudomonadota</taxon>
        <taxon>Alphaproteobacteria</taxon>
        <taxon>Hyphomicrobiales</taxon>
        <taxon>Nitrobacteraceae</taxon>
        <taxon>Rhodopseudomonas</taxon>
    </lineage>
</organism>
<evidence type="ECO:0000313" key="4">
    <source>
        <dbReference type="Proteomes" id="UP000199615"/>
    </source>
</evidence>
<dbReference type="Pfam" id="PF00487">
    <property type="entry name" value="FA_desaturase"/>
    <property type="match status" value="1"/>
</dbReference>
<dbReference type="AlphaFoldDB" id="A0A1H8RUW4"/>
<evidence type="ECO:0000259" key="2">
    <source>
        <dbReference type="Pfam" id="PF00487"/>
    </source>
</evidence>
<feature type="transmembrane region" description="Helical" evidence="1">
    <location>
        <begin position="56"/>
        <end position="74"/>
    </location>
</feature>
<feature type="domain" description="Fatty acid desaturase" evidence="2">
    <location>
        <begin position="55"/>
        <end position="293"/>
    </location>
</feature>
<protein>
    <submittedName>
        <fullName evidence="3">Fatty acid desaturase</fullName>
    </submittedName>
</protein>
<sequence length="321" mass="36174">MPAVARIDPKTIFSAEEWARLTRRSSARGVWLVAHAWGTIAAAMALVTIWPNPLTWLIAVMIVGTRQLGLAILMHEAAHGGLHRNQKLNEWIGQWLCAVPVGADLAAYRSYHLQHHKYTQQPEDPDLSLSAPFPISKQSFLRKAIRDLTGQTFVKQRLPLLKALFATRRAREDVTHESFVASGADRTKRFLAANLALFVVFWLCGAGVWFVGVWLFAMATWLPLVTRIRNIAEHACTSTSADPFSQARTTLANPLERLLIAPYWVNYHAEHHLFMYLPCYNLPEAHRLLRDKALIGRVAVAPSYRDVLRLAMSQERSARAA</sequence>
<gene>
    <name evidence="3" type="ORF">SAMN05444123_104109</name>
</gene>
<evidence type="ECO:0000313" key="3">
    <source>
        <dbReference type="EMBL" id="SEO69964.1"/>
    </source>
</evidence>
<dbReference type="PANTHER" id="PTHR19353">
    <property type="entry name" value="FATTY ACID DESATURASE 2"/>
    <property type="match status" value="1"/>
</dbReference>
<name>A0A1H8RUW4_9BRAD</name>
<dbReference type="GO" id="GO:0016020">
    <property type="term" value="C:membrane"/>
    <property type="evidence" value="ECO:0007669"/>
    <property type="project" value="TreeGrafter"/>
</dbReference>
<dbReference type="GO" id="GO:0016717">
    <property type="term" value="F:oxidoreductase activity, acting on paired donors, with oxidation of a pair of donors resulting in the reduction of molecular oxygen to two molecules of water"/>
    <property type="evidence" value="ECO:0007669"/>
    <property type="project" value="TreeGrafter"/>
</dbReference>
<dbReference type="InterPro" id="IPR012171">
    <property type="entry name" value="Fatty_acid_desaturase"/>
</dbReference>
<evidence type="ECO:0000256" key="1">
    <source>
        <dbReference type="SAM" id="Phobius"/>
    </source>
</evidence>
<feature type="transmembrane region" description="Helical" evidence="1">
    <location>
        <begin position="30"/>
        <end position="50"/>
    </location>
</feature>
<dbReference type="GO" id="GO:0008610">
    <property type="term" value="P:lipid biosynthetic process"/>
    <property type="evidence" value="ECO:0007669"/>
    <property type="project" value="UniProtKB-ARBA"/>
</dbReference>
<keyword evidence="1" id="KW-0472">Membrane</keyword>
<dbReference type="EMBL" id="FODT01000004">
    <property type="protein sequence ID" value="SEO69964.1"/>
    <property type="molecule type" value="Genomic_DNA"/>
</dbReference>
<dbReference type="InterPro" id="IPR005804">
    <property type="entry name" value="FA_desaturase_dom"/>
</dbReference>
<keyword evidence="4" id="KW-1185">Reference proteome</keyword>
<dbReference type="PANTHER" id="PTHR19353:SF19">
    <property type="entry name" value="DELTA(5) FATTY ACID DESATURASE C-RELATED"/>
    <property type="match status" value="1"/>
</dbReference>
<feature type="transmembrane region" description="Helical" evidence="1">
    <location>
        <begin position="195"/>
        <end position="222"/>
    </location>
</feature>
<keyword evidence="1" id="KW-1133">Transmembrane helix</keyword>
<dbReference type="RefSeq" id="WP_092683322.1">
    <property type="nucleotide sequence ID" value="NZ_FODT01000004.1"/>
</dbReference>
<dbReference type="OrthoDB" id="9792534at2"/>